<dbReference type="Proteomes" id="UP000799118">
    <property type="component" value="Unassembled WGS sequence"/>
</dbReference>
<dbReference type="AlphaFoldDB" id="A0A6A4H1V0"/>
<proteinExistence type="predicted"/>
<dbReference type="EMBL" id="ML769634">
    <property type="protein sequence ID" value="KAE9391157.1"/>
    <property type="molecule type" value="Genomic_DNA"/>
</dbReference>
<dbReference type="OrthoDB" id="3062192at2759"/>
<accession>A0A6A4H1V0</accession>
<keyword evidence="2" id="KW-1185">Reference proteome</keyword>
<organism evidence="1 2">
    <name type="scientific">Gymnopus androsaceus JB14</name>
    <dbReference type="NCBI Taxonomy" id="1447944"/>
    <lineage>
        <taxon>Eukaryota</taxon>
        <taxon>Fungi</taxon>
        <taxon>Dikarya</taxon>
        <taxon>Basidiomycota</taxon>
        <taxon>Agaricomycotina</taxon>
        <taxon>Agaricomycetes</taxon>
        <taxon>Agaricomycetidae</taxon>
        <taxon>Agaricales</taxon>
        <taxon>Marasmiineae</taxon>
        <taxon>Omphalotaceae</taxon>
        <taxon>Gymnopus</taxon>
    </lineage>
</organism>
<sequence length="382" mass="42438">MLSLFVEDWLRLKAFSHIKDLKSSPGESRKYLYNDLLELSRPLYSLSLCTRAFRLIMGEVGGMEFEDLAAAVVDWDVSLSYDLLNAIMFCLLQSEGLEGSSASSTLPARYYAAGLDAYKTRLPYGSGDSSKSGLCIAFLMFMGLAISLSRSPAFSRLVAIELDLVTFMIRIYPSFLKPKKPWSRELLRAELVLIALLNKLDPVNDYLPIARLNKVLSLTKTKDVASPSSNGLSTTLGSDALASIRSSIAYLQHTNHRMGLAEAILGQNSHSRIPSYSHLDSVYGEILELSRPAYNLSIRTRAFCLIMRDVGGMEFHEIAPAIANWPLSDLFGLLEAMLLCLKTEGNKIDIYRADKGSARLDTYHGAGLEAYIDAYDTQPRFR</sequence>
<protein>
    <submittedName>
        <fullName evidence="1">Uncharacterized protein</fullName>
    </submittedName>
</protein>
<evidence type="ECO:0000313" key="1">
    <source>
        <dbReference type="EMBL" id="KAE9391157.1"/>
    </source>
</evidence>
<gene>
    <name evidence="1" type="ORF">BT96DRAFT_318160</name>
</gene>
<name>A0A6A4H1V0_9AGAR</name>
<evidence type="ECO:0000313" key="2">
    <source>
        <dbReference type="Proteomes" id="UP000799118"/>
    </source>
</evidence>
<reference evidence="1" key="1">
    <citation type="journal article" date="2019" name="Environ. Microbiol.">
        <title>Fungal ecological strategies reflected in gene transcription - a case study of two litter decomposers.</title>
        <authorList>
            <person name="Barbi F."/>
            <person name="Kohler A."/>
            <person name="Barry K."/>
            <person name="Baskaran P."/>
            <person name="Daum C."/>
            <person name="Fauchery L."/>
            <person name="Ihrmark K."/>
            <person name="Kuo A."/>
            <person name="LaButti K."/>
            <person name="Lipzen A."/>
            <person name="Morin E."/>
            <person name="Grigoriev I.V."/>
            <person name="Henrissat B."/>
            <person name="Lindahl B."/>
            <person name="Martin F."/>
        </authorList>
    </citation>
    <scope>NUCLEOTIDE SEQUENCE</scope>
    <source>
        <strain evidence="1">JB14</strain>
    </source>
</reference>